<name>A0A4Q7N7C8_9BURK</name>
<feature type="signal peptide" evidence="15">
    <location>
        <begin position="1"/>
        <end position="37"/>
    </location>
</feature>
<protein>
    <recommendedName>
        <fullName evidence="6 15">Cyclic di-GMP-binding protein</fullName>
    </recommendedName>
    <alternativeName>
        <fullName evidence="14 15">Cellulose synthase regulatory subunit</fullName>
    </alternativeName>
</protein>
<evidence type="ECO:0000256" key="5">
    <source>
        <dbReference type="ARBA" id="ARBA00011437"/>
    </source>
</evidence>
<keyword evidence="8 15" id="KW-0997">Cell inner membrane</keyword>
<dbReference type="OrthoDB" id="9806702at2"/>
<evidence type="ECO:0000256" key="8">
    <source>
        <dbReference type="ARBA" id="ARBA00022519"/>
    </source>
</evidence>
<evidence type="ECO:0000256" key="2">
    <source>
        <dbReference type="ARBA" id="ARBA00004377"/>
    </source>
</evidence>
<dbReference type="InterPro" id="IPR018513">
    <property type="entry name" value="Cell_synthase_bac"/>
</dbReference>
<evidence type="ECO:0000256" key="14">
    <source>
        <dbReference type="ARBA" id="ARBA00033444"/>
    </source>
</evidence>
<sequence length="769" mass="83043">MTTTRNLPRKRAHALSARPLAAMLAAALLLNSLPLQAATQPAPAPAGGEAPVKPEQLVSGGRTYGVTLKQLGAGAPMVIRGVEGSFSLPFDIRADEVVSSARLRLRYTYSPALLADLSHINVLVNGEVAASVPVPKESAGEPRETLVDLPSQLITQFNNLNVQLIGHYTMECEDPLHSSLWANVSNRSTLELTVTPLVLANDLSILPLPFFDRRDSRPLTLPFVFAAAPDNTTLEAAGILSSWFGALASYRGARFPTAVNQLPTKGNAILLTTGELRSSGLDLPAPSGPSVTLVPNPNDMYGKLLVLGGRDAKELKRAAQAVVTGSKALTGQRAVITQLAELEPRKPYDAPNWLRSDRPVKFGELVPPTSLNVSGFAPPTIPVDLRLPPDLFGWRESGIPLDLRYRYTPQQLSTSSTMTLGVNDQLVKSFPLPSIERLNGGEGLLAKLQTDSSIPVRAQMELPLQLMPPRSRLQFRYQYDYIKEGQCRDVIIDNVRGAIEPDSTIDISGFKHYIALPDLAVFHNSGFPFTRMADLSQTAIILPDSAGTAEYSAYLGVLGRLSESTGYPALNVTVARADQVSGLADKDLLVIASGDNQPLLKQWSSQLPVSLAEGGRRFSLSDWVYQAWNWVVPNPREDTGKARNSLSFTTDGASVVFAGFESPLRSGRSVVAISATRPEGLAEAVDALIGEDRTEFIQGSVSVVRGKQVDSLVSGPTYYVGSLGFFKSIQWYAARQPWILLLLAVFGIALLGLLVYIALRARAARRLNA</sequence>
<dbReference type="PANTHER" id="PTHR39083:SF1">
    <property type="entry name" value="CYCLIC DI-GMP-BINDING PROTEIN"/>
    <property type="match status" value="1"/>
</dbReference>
<keyword evidence="11 15" id="KW-0135">Cellulose biosynthesis</keyword>
<keyword evidence="9 15" id="KW-0973">c-di-GMP</keyword>
<evidence type="ECO:0000313" key="16">
    <source>
        <dbReference type="EMBL" id="RZS77145.1"/>
    </source>
</evidence>
<reference evidence="16 17" key="1">
    <citation type="submission" date="2019-02" db="EMBL/GenBank/DDBJ databases">
        <title>Genomic Encyclopedia of Type Strains, Phase IV (KMG-IV): sequencing the most valuable type-strain genomes for metagenomic binning, comparative biology and taxonomic classification.</title>
        <authorList>
            <person name="Goeker M."/>
        </authorList>
    </citation>
    <scope>NUCLEOTIDE SEQUENCE [LARGE SCALE GENOMIC DNA]</scope>
    <source>
        <strain evidence="16 17">K24</strain>
    </source>
</reference>
<evidence type="ECO:0000256" key="7">
    <source>
        <dbReference type="ARBA" id="ARBA00022475"/>
    </source>
</evidence>
<dbReference type="RefSeq" id="WP_130362189.1">
    <property type="nucleotide sequence ID" value="NZ_SGXC01000004.1"/>
</dbReference>
<proteinExistence type="inferred from homology"/>
<accession>A0A4Q7N7C8</accession>
<evidence type="ECO:0000256" key="9">
    <source>
        <dbReference type="ARBA" id="ARBA00022636"/>
    </source>
</evidence>
<dbReference type="Pfam" id="PF03170">
    <property type="entry name" value="BcsB"/>
    <property type="match status" value="1"/>
</dbReference>
<dbReference type="Gene3D" id="2.60.120.260">
    <property type="entry name" value="Galactose-binding domain-like"/>
    <property type="match status" value="2"/>
</dbReference>
<evidence type="ECO:0000256" key="1">
    <source>
        <dbReference type="ARBA" id="ARBA00002057"/>
    </source>
</evidence>
<dbReference type="PANTHER" id="PTHR39083">
    <property type="entry name" value="CYCLIC DI-GMP-BINDING PROTEIN"/>
    <property type="match status" value="1"/>
</dbReference>
<comment type="pathway">
    <text evidence="3 15">Glycan metabolism; bacterial cellulose biosynthesis.</text>
</comment>
<keyword evidence="12 15" id="KW-1133">Transmembrane helix</keyword>
<keyword evidence="13 15" id="KW-0472">Membrane</keyword>
<dbReference type="AlphaFoldDB" id="A0A4Q7N7C8"/>
<dbReference type="EMBL" id="SGXC01000004">
    <property type="protein sequence ID" value="RZS77145.1"/>
    <property type="molecule type" value="Genomic_DNA"/>
</dbReference>
<dbReference type="PRINTS" id="PR01440">
    <property type="entry name" value="CELLSNTHASEB"/>
</dbReference>
<evidence type="ECO:0000313" key="17">
    <source>
        <dbReference type="Proteomes" id="UP000292445"/>
    </source>
</evidence>
<evidence type="ECO:0000256" key="4">
    <source>
        <dbReference type="ARBA" id="ARBA00010714"/>
    </source>
</evidence>
<evidence type="ECO:0000256" key="10">
    <source>
        <dbReference type="ARBA" id="ARBA00022692"/>
    </source>
</evidence>
<evidence type="ECO:0000256" key="12">
    <source>
        <dbReference type="ARBA" id="ARBA00022989"/>
    </source>
</evidence>
<dbReference type="GO" id="GO:0006011">
    <property type="term" value="P:UDP-alpha-D-glucose metabolic process"/>
    <property type="evidence" value="ECO:0007669"/>
    <property type="project" value="InterPro"/>
</dbReference>
<feature type="chain" id="PRO_5020834933" description="Cyclic di-GMP-binding protein" evidence="15">
    <location>
        <begin position="38"/>
        <end position="769"/>
    </location>
</feature>
<evidence type="ECO:0000256" key="3">
    <source>
        <dbReference type="ARBA" id="ARBA00005186"/>
    </source>
</evidence>
<dbReference type="NCBIfam" id="NF008323">
    <property type="entry name" value="PRK11114.1-1"/>
    <property type="match status" value="1"/>
</dbReference>
<keyword evidence="15" id="KW-0732">Signal</keyword>
<comment type="caution">
    <text evidence="16">The sequence shown here is derived from an EMBL/GenBank/DDBJ whole genome shotgun (WGS) entry which is preliminary data.</text>
</comment>
<dbReference type="NCBIfam" id="NF008330">
    <property type="entry name" value="PRK11114.2-4"/>
    <property type="match status" value="1"/>
</dbReference>
<evidence type="ECO:0000256" key="6">
    <source>
        <dbReference type="ARBA" id="ARBA00021844"/>
    </source>
</evidence>
<dbReference type="GO" id="GO:0005886">
    <property type="term" value="C:plasma membrane"/>
    <property type="evidence" value="ECO:0007669"/>
    <property type="project" value="UniProtKB-SubCell"/>
</dbReference>
<keyword evidence="10 15" id="KW-0812">Transmembrane</keyword>
<dbReference type="GO" id="GO:0030244">
    <property type="term" value="P:cellulose biosynthetic process"/>
    <property type="evidence" value="ECO:0007669"/>
    <property type="project" value="UniProtKB-KW"/>
</dbReference>
<gene>
    <name evidence="16" type="ORF">EV675_5873</name>
</gene>
<evidence type="ECO:0000256" key="11">
    <source>
        <dbReference type="ARBA" id="ARBA00022916"/>
    </source>
</evidence>
<comment type="subcellular location">
    <subcellularLocation>
        <location evidence="2">Cell inner membrane</location>
        <topology evidence="2">Single-pass membrane protein</topology>
    </subcellularLocation>
</comment>
<organism evidence="16 17">
    <name type="scientific">Pigmentiphaga kullae</name>
    <dbReference type="NCBI Taxonomy" id="151784"/>
    <lineage>
        <taxon>Bacteria</taxon>
        <taxon>Pseudomonadati</taxon>
        <taxon>Pseudomonadota</taxon>
        <taxon>Betaproteobacteria</taxon>
        <taxon>Burkholderiales</taxon>
        <taxon>Alcaligenaceae</taxon>
        <taxon>Pigmentiphaga</taxon>
    </lineage>
</organism>
<dbReference type="UniPathway" id="UPA00694"/>
<evidence type="ECO:0000256" key="15">
    <source>
        <dbReference type="RuleBase" id="RU365021"/>
    </source>
</evidence>
<evidence type="ECO:0000256" key="13">
    <source>
        <dbReference type="ARBA" id="ARBA00023136"/>
    </source>
</evidence>
<keyword evidence="17" id="KW-1185">Reference proteome</keyword>
<dbReference type="InterPro" id="IPR003920">
    <property type="entry name" value="Cell_synth_B"/>
</dbReference>
<feature type="transmembrane region" description="Helical" evidence="15">
    <location>
        <begin position="738"/>
        <end position="759"/>
    </location>
</feature>
<comment type="function">
    <text evidence="1 15">Binds the cellulose synthase activator, bis-(3'-5') cyclic diguanylic acid (c-di-GMP).</text>
</comment>
<dbReference type="Proteomes" id="UP000292445">
    <property type="component" value="Unassembled WGS sequence"/>
</dbReference>
<comment type="similarity">
    <text evidence="4 15">Belongs to the AcsB/BcsB family.</text>
</comment>
<comment type="subunit">
    <text evidence="5 15">Tightly associated with the cellulose synthase catalytic subunit.</text>
</comment>
<keyword evidence="7 15" id="KW-1003">Cell membrane</keyword>